<feature type="transmembrane region" description="Helical" evidence="11">
    <location>
        <begin position="630"/>
        <end position="650"/>
    </location>
</feature>
<dbReference type="GO" id="GO:0005886">
    <property type="term" value="C:plasma membrane"/>
    <property type="evidence" value="ECO:0007669"/>
    <property type="project" value="UniProtKB-SubCell"/>
</dbReference>
<keyword evidence="6 11" id="KW-1133">Transmembrane helix</keyword>
<dbReference type="NCBIfam" id="NF009287">
    <property type="entry name" value="PRK12647.1"/>
    <property type="match status" value="1"/>
</dbReference>
<feature type="transmembrane region" description="Helical" evidence="11">
    <location>
        <begin position="211"/>
        <end position="236"/>
    </location>
</feature>
<feature type="transmembrane region" description="Helical" evidence="11">
    <location>
        <begin position="138"/>
        <end position="155"/>
    </location>
</feature>
<name>A0A7X0JK01_9HYPH</name>
<feature type="transmembrane region" description="Helical" evidence="11">
    <location>
        <begin position="248"/>
        <end position="266"/>
    </location>
</feature>
<feature type="domain" description="NADH-Ubiquinone oxidoreductase (complex I) chain 5 N-terminal" evidence="13">
    <location>
        <begin position="69"/>
        <end position="115"/>
    </location>
</feature>
<feature type="transmembrane region" description="Helical" evidence="11">
    <location>
        <begin position="690"/>
        <end position="708"/>
    </location>
</feature>
<dbReference type="InterPro" id="IPR050616">
    <property type="entry name" value="CPA3_Na-H_Antiporter_A"/>
</dbReference>
<feature type="transmembrane region" description="Helical" evidence="11">
    <location>
        <begin position="603"/>
        <end position="623"/>
    </location>
</feature>
<evidence type="ECO:0000259" key="12">
    <source>
        <dbReference type="Pfam" id="PF00361"/>
    </source>
</evidence>
<evidence type="ECO:0000259" key="15">
    <source>
        <dbReference type="Pfam" id="PF20501"/>
    </source>
</evidence>
<feature type="transmembrane region" description="Helical" evidence="11">
    <location>
        <begin position="35"/>
        <end position="58"/>
    </location>
</feature>
<dbReference type="Pfam" id="PF20501">
    <property type="entry name" value="MbhE"/>
    <property type="match status" value="1"/>
</dbReference>
<feature type="domain" description="NADH:quinone oxidoreductase/Mrp antiporter transmembrane" evidence="12">
    <location>
        <begin position="132"/>
        <end position="420"/>
    </location>
</feature>
<evidence type="ECO:0000256" key="11">
    <source>
        <dbReference type="SAM" id="Phobius"/>
    </source>
</evidence>
<dbReference type="PRINTS" id="PR01434">
    <property type="entry name" value="NADHDHGNASE5"/>
</dbReference>
<dbReference type="RefSeq" id="WP_184654764.1">
    <property type="nucleotide sequence ID" value="NZ_JACHBU010000004.1"/>
</dbReference>
<evidence type="ECO:0000256" key="10">
    <source>
        <dbReference type="SAM" id="MobiDB-lite"/>
    </source>
</evidence>
<sequence length="815" mass="86659">MAATTPALTFAALMLPFLAALLAPMLSRLMGHRAALVLALAPALACLHFLSFLPEIAAGESATGGYVWVPSFNLSFSWFLDGLSLTFALLITGIGTLIVLYSGAYMKGHQQQGRFLAFILFFMGAMLGLVVSDSFLMLFVYWELTSIASFLLIGFDHDRAEARRAALQALVVTGGGGLALLAGLVLLWNVTGITQLSLLLHSGLPLSASPQYFAILLLVLAGCFTKSAQFPFHFWLPNAMQAPTPVSAYLHSATMVKAGVYLLMRLQPVLGDTPAWEILLPFFGGITLISGALLGLRQTDLKMMLAYTTMASLGLMVMLTGFGSDHAIEAAVLYLIAHSLFKGALFMVAGAIDHETGTREISKLGGLRKAMPVTFAAAALAALSMAGLPLFFGFLAKEEIYLALVDGNPRAIFFLCLAVIGNALMGALALAIGFKPFLGPNRPDLGPVHEGPWGLWLGPVVLALLGLLAGVFSGTAHQYFSTPMASAVLHENTVIDISTVPHLGLPLLLSVLTLILAGLVLWQLETARGLMRRLFDALGPGPDRGFDHAVQGLIRLSVVLTRILQPGRLEIYVTATFILLALTLLVPPFLFNEFPAMPAFPQTVALHEWVFLGIAVIGVAAVLRAADRLTAIVALGIQGFAIAVLFLLFGAPDLSFTQFMVETLSVVILALVMTRLRLTPSDHRPLLQRLFDGTIALACGTGFTLLLLKSVETPFDNALTDFFNAYSKVIAHGANVVNVIIVDFRGVDTLGEIAVVMITGLAVLALVRVRAGTKTELGAGGAKRTATAIPIGKTAAKAPTTKAPQAKPSTGRPDR</sequence>
<evidence type="ECO:0000259" key="13">
    <source>
        <dbReference type="Pfam" id="PF00662"/>
    </source>
</evidence>
<feature type="transmembrane region" description="Helical" evidence="11">
    <location>
        <begin position="278"/>
        <end position="296"/>
    </location>
</feature>
<feature type="transmembrane region" description="Helical" evidence="11">
    <location>
        <begin position="330"/>
        <end position="352"/>
    </location>
</feature>
<feature type="region of interest" description="Disordered" evidence="10">
    <location>
        <begin position="791"/>
        <end position="815"/>
    </location>
</feature>
<evidence type="ECO:0000256" key="6">
    <source>
        <dbReference type="ARBA" id="ARBA00022989"/>
    </source>
</evidence>
<evidence type="ECO:0000313" key="17">
    <source>
        <dbReference type="Proteomes" id="UP000585437"/>
    </source>
</evidence>
<evidence type="ECO:0000259" key="14">
    <source>
        <dbReference type="Pfam" id="PF13244"/>
    </source>
</evidence>
<feature type="transmembrane region" description="Helical" evidence="11">
    <location>
        <begin position="373"/>
        <end position="392"/>
    </location>
</feature>
<dbReference type="Pfam" id="PF00361">
    <property type="entry name" value="Proton_antipo_M"/>
    <property type="match status" value="1"/>
</dbReference>
<feature type="domain" description="MrpA C-terminal/MbhD" evidence="14">
    <location>
        <begin position="614"/>
        <end position="677"/>
    </location>
</feature>
<feature type="transmembrane region" description="Helical" evidence="11">
    <location>
        <begin position="749"/>
        <end position="767"/>
    </location>
</feature>
<feature type="transmembrane region" description="Helical" evidence="11">
    <location>
        <begin position="303"/>
        <end position="324"/>
    </location>
</feature>
<feature type="transmembrane region" description="Helical" evidence="11">
    <location>
        <begin position="78"/>
        <end position="103"/>
    </location>
</feature>
<proteinExistence type="predicted"/>
<dbReference type="PANTHER" id="PTHR43373:SF1">
    <property type="entry name" value="NA(+)_H(+) ANTIPORTER SUBUNIT A"/>
    <property type="match status" value="1"/>
</dbReference>
<evidence type="ECO:0000256" key="2">
    <source>
        <dbReference type="ARBA" id="ARBA00022448"/>
    </source>
</evidence>
<dbReference type="InterPro" id="IPR046806">
    <property type="entry name" value="MrpA_C/MbhE"/>
</dbReference>
<keyword evidence="4" id="KW-1003">Cell membrane</keyword>
<feature type="domain" description="MrpA C-terminal/MbhE" evidence="15">
    <location>
        <begin position="688"/>
        <end position="768"/>
    </location>
</feature>
<gene>
    <name evidence="16" type="ORF">F4695_002381</name>
</gene>
<dbReference type="EMBL" id="JACHBU010000004">
    <property type="protein sequence ID" value="MBB6509024.1"/>
    <property type="molecule type" value="Genomic_DNA"/>
</dbReference>
<dbReference type="Pfam" id="PF00662">
    <property type="entry name" value="Proton_antipo_N"/>
    <property type="match status" value="1"/>
</dbReference>
<keyword evidence="7" id="KW-0406">Ion transport</keyword>
<dbReference type="InterPro" id="IPR025383">
    <property type="entry name" value="MrpA_C/MbhD"/>
</dbReference>
<accession>A0A7X0JK01</accession>
<feature type="transmembrane region" description="Helical" evidence="11">
    <location>
        <begin position="455"/>
        <end position="480"/>
    </location>
</feature>
<keyword evidence="2" id="KW-0813">Transport</keyword>
<keyword evidence="8 11" id="KW-0472">Membrane</keyword>
<dbReference type="InterPro" id="IPR001750">
    <property type="entry name" value="ND/Mrp_TM"/>
</dbReference>
<feature type="transmembrane region" description="Helical" evidence="11">
    <location>
        <begin position="571"/>
        <end position="591"/>
    </location>
</feature>
<protein>
    <submittedName>
        <fullName evidence="16">Multicomponent Na+:H+ antiporter subunit A</fullName>
    </submittedName>
</protein>
<dbReference type="InterPro" id="IPR001516">
    <property type="entry name" value="Proton_antipo_N"/>
</dbReference>
<evidence type="ECO:0000256" key="5">
    <source>
        <dbReference type="ARBA" id="ARBA00022692"/>
    </source>
</evidence>
<comment type="subcellular location">
    <subcellularLocation>
        <location evidence="1">Cell membrane</location>
        <topology evidence="1">Multi-pass membrane protein</topology>
    </subcellularLocation>
    <subcellularLocation>
        <location evidence="9">Membrane</location>
        <topology evidence="9">Multi-pass membrane protein</topology>
    </subcellularLocation>
</comment>
<keyword evidence="5 9" id="KW-0812">Transmembrane</keyword>
<feature type="compositionally biased region" description="Low complexity" evidence="10">
    <location>
        <begin position="793"/>
        <end position="808"/>
    </location>
</feature>
<feature type="transmembrane region" description="Helical" evidence="11">
    <location>
        <begin position="6"/>
        <end position="23"/>
    </location>
</feature>
<dbReference type="AlphaFoldDB" id="A0A7X0JK01"/>
<feature type="transmembrane region" description="Helical" evidence="11">
    <location>
        <begin position="500"/>
        <end position="524"/>
    </location>
</feature>
<dbReference type="Proteomes" id="UP000585437">
    <property type="component" value="Unassembled WGS sequence"/>
</dbReference>
<comment type="caution">
    <text evidence="16">The sequence shown here is derived from an EMBL/GenBank/DDBJ whole genome shotgun (WGS) entry which is preliminary data.</text>
</comment>
<evidence type="ECO:0000313" key="16">
    <source>
        <dbReference type="EMBL" id="MBB6509024.1"/>
    </source>
</evidence>
<evidence type="ECO:0000256" key="3">
    <source>
        <dbReference type="ARBA" id="ARBA00022449"/>
    </source>
</evidence>
<keyword evidence="17" id="KW-1185">Reference proteome</keyword>
<reference evidence="16 17" key="1">
    <citation type="submission" date="2020-08" db="EMBL/GenBank/DDBJ databases">
        <title>The Agave Microbiome: Exploring the role of microbial communities in plant adaptations to desert environments.</title>
        <authorList>
            <person name="Partida-Martinez L.P."/>
        </authorList>
    </citation>
    <scope>NUCLEOTIDE SEQUENCE [LARGE SCALE GENOMIC DNA]</scope>
    <source>
        <strain evidence="16 17">AS3.12</strain>
    </source>
</reference>
<dbReference type="Pfam" id="PF13244">
    <property type="entry name" value="MbhD"/>
    <property type="match status" value="1"/>
</dbReference>
<keyword evidence="3" id="KW-0050">Antiport</keyword>
<evidence type="ECO:0000256" key="7">
    <source>
        <dbReference type="ARBA" id="ARBA00023065"/>
    </source>
</evidence>
<evidence type="ECO:0000256" key="9">
    <source>
        <dbReference type="RuleBase" id="RU000320"/>
    </source>
</evidence>
<feature type="transmembrane region" description="Helical" evidence="11">
    <location>
        <begin position="656"/>
        <end position="678"/>
    </location>
</feature>
<evidence type="ECO:0000256" key="8">
    <source>
        <dbReference type="ARBA" id="ARBA00023136"/>
    </source>
</evidence>
<evidence type="ECO:0000256" key="1">
    <source>
        <dbReference type="ARBA" id="ARBA00004651"/>
    </source>
</evidence>
<dbReference type="PANTHER" id="PTHR43373">
    <property type="entry name" value="NA(+)/H(+) ANTIPORTER SUBUNIT"/>
    <property type="match status" value="1"/>
</dbReference>
<evidence type="ECO:0000256" key="4">
    <source>
        <dbReference type="ARBA" id="ARBA00022475"/>
    </source>
</evidence>
<feature type="transmembrane region" description="Helical" evidence="11">
    <location>
        <begin position="412"/>
        <end position="434"/>
    </location>
</feature>
<organism evidence="16 17">
    <name type="scientific">Rhizobium soli</name>
    <dbReference type="NCBI Taxonomy" id="424798"/>
    <lineage>
        <taxon>Bacteria</taxon>
        <taxon>Pseudomonadati</taxon>
        <taxon>Pseudomonadota</taxon>
        <taxon>Alphaproteobacteria</taxon>
        <taxon>Hyphomicrobiales</taxon>
        <taxon>Rhizobiaceae</taxon>
        <taxon>Rhizobium/Agrobacterium group</taxon>
        <taxon>Rhizobium</taxon>
    </lineage>
</organism>
<dbReference type="GO" id="GO:0006811">
    <property type="term" value="P:monoatomic ion transport"/>
    <property type="evidence" value="ECO:0007669"/>
    <property type="project" value="UniProtKB-KW"/>
</dbReference>
<dbReference type="GO" id="GO:0015297">
    <property type="term" value="F:antiporter activity"/>
    <property type="evidence" value="ECO:0007669"/>
    <property type="project" value="UniProtKB-KW"/>
</dbReference>
<feature type="transmembrane region" description="Helical" evidence="11">
    <location>
        <begin position="115"/>
        <end position="132"/>
    </location>
</feature>
<feature type="transmembrane region" description="Helical" evidence="11">
    <location>
        <begin position="167"/>
        <end position="191"/>
    </location>
</feature>